<reference evidence="1 2" key="1">
    <citation type="submission" date="2017-01" db="EMBL/GenBank/DDBJ databases">
        <title>Genome Analysis of Deinococcus marmoris KOPRI26562.</title>
        <authorList>
            <person name="Kim J.H."/>
            <person name="Oh H.-M."/>
        </authorList>
    </citation>
    <scope>NUCLEOTIDE SEQUENCE [LARGE SCALE GENOMIC DNA]</scope>
    <source>
        <strain evidence="1 2">KOPRI26562</strain>
    </source>
</reference>
<dbReference type="EMBL" id="MSTI01000093">
    <property type="protein sequence ID" value="OLV17633.1"/>
    <property type="molecule type" value="Genomic_DNA"/>
</dbReference>
<accession>A0A1U7NXI0</accession>
<sequence length="500" mass="53751">MIDADTTWQQACTALAGGDYETAFGVLSAALDEAMPAAVGKGKGAAVSPVAARICVYLGSLHALYGDGAAEQLEATLAEARGLNPAVVSEVLYLALSAELEARTRGPEAVPPSEAVREALDPVARFHALCALALAEQPQVALDIHLGAGELPPHLRWRLRSWQADCQEQLGHTADAINLYAEAAHLAGGLDRAVMIQEQAALLIQDGQPEEAKKILDGARLLYGSKQAINPGQINPGQINPGQINAGQGEDEGLNLATWHYLRAQALLQMDQADAAYEMIREADRLERQYGTPGYVVALLTGQILSHLGQQEKAITAFEAALKLAEDSDRPYANHELGVALLDMDRPVEARDRLEVALNEPDYPYQPEVLADIAECDYRLGRMPEAQLAAEQALAQGAVIPASLVLGSVALDYFQLDEALEHYERVVREAAPDSRDWIIGHQMAADVMAQQGFPNPAAAVAHAQQALDNTPESDDWHGTLQDLLARAQTLMGNQDGRMLN</sequence>
<gene>
    <name evidence="1" type="ORF">BOO71_0008419</name>
</gene>
<dbReference type="STRING" id="249408.BOO71_0008419"/>
<dbReference type="SMART" id="SM00028">
    <property type="entry name" value="TPR"/>
    <property type="match status" value="3"/>
</dbReference>
<dbReference type="PANTHER" id="PTHR12558">
    <property type="entry name" value="CELL DIVISION CYCLE 16,23,27"/>
    <property type="match status" value="1"/>
</dbReference>
<dbReference type="InterPro" id="IPR019734">
    <property type="entry name" value="TPR_rpt"/>
</dbReference>
<dbReference type="Proteomes" id="UP000186607">
    <property type="component" value="Unassembled WGS sequence"/>
</dbReference>
<dbReference type="Pfam" id="PF13181">
    <property type="entry name" value="TPR_8"/>
    <property type="match status" value="1"/>
</dbReference>
<protein>
    <submittedName>
        <fullName evidence="1">Uncharacterized protein</fullName>
    </submittedName>
</protein>
<dbReference type="OrthoDB" id="59226at2"/>
<dbReference type="eggNOG" id="COG0457">
    <property type="taxonomic scope" value="Bacteria"/>
</dbReference>
<dbReference type="RefSeq" id="WP_075833540.1">
    <property type="nucleotide sequence ID" value="NZ_MSTI01000093.1"/>
</dbReference>
<keyword evidence="2" id="KW-1185">Reference proteome</keyword>
<dbReference type="InterPro" id="IPR011990">
    <property type="entry name" value="TPR-like_helical_dom_sf"/>
</dbReference>
<dbReference type="AlphaFoldDB" id="A0A1U7NXI0"/>
<comment type="caution">
    <text evidence="1">The sequence shown here is derived from an EMBL/GenBank/DDBJ whole genome shotgun (WGS) entry which is preliminary data.</text>
</comment>
<dbReference type="SUPFAM" id="SSF48452">
    <property type="entry name" value="TPR-like"/>
    <property type="match status" value="2"/>
</dbReference>
<evidence type="ECO:0000313" key="2">
    <source>
        <dbReference type="Proteomes" id="UP000186607"/>
    </source>
</evidence>
<organism evidence="1 2">
    <name type="scientific">Deinococcus marmoris</name>
    <dbReference type="NCBI Taxonomy" id="249408"/>
    <lineage>
        <taxon>Bacteria</taxon>
        <taxon>Thermotogati</taxon>
        <taxon>Deinococcota</taxon>
        <taxon>Deinococci</taxon>
        <taxon>Deinococcales</taxon>
        <taxon>Deinococcaceae</taxon>
        <taxon>Deinococcus</taxon>
    </lineage>
</organism>
<evidence type="ECO:0000313" key="1">
    <source>
        <dbReference type="EMBL" id="OLV17633.1"/>
    </source>
</evidence>
<name>A0A1U7NXI0_9DEIO</name>
<proteinExistence type="predicted"/>
<dbReference type="Gene3D" id="1.25.40.10">
    <property type="entry name" value="Tetratricopeptide repeat domain"/>
    <property type="match status" value="2"/>
</dbReference>
<dbReference type="PANTHER" id="PTHR12558:SF13">
    <property type="entry name" value="CELL DIVISION CYCLE PROTEIN 27 HOMOLOG"/>
    <property type="match status" value="1"/>
</dbReference>